<proteinExistence type="predicted"/>
<dbReference type="Proteomes" id="UP000594014">
    <property type="component" value="Chromosome"/>
</dbReference>
<evidence type="ECO:0000313" key="1">
    <source>
        <dbReference type="EMBL" id="QOX62344.1"/>
    </source>
</evidence>
<dbReference type="EMBL" id="CP042469">
    <property type="protein sequence ID" value="QOX62344.1"/>
    <property type="molecule type" value="Genomic_DNA"/>
</dbReference>
<name>A0ACD1A7J5_9FIRM</name>
<protein>
    <submittedName>
        <fullName evidence="1">Uncharacterized protein</fullName>
    </submittedName>
</protein>
<organism evidence="1 2">
    <name type="scientific">Anoxybacterium hadale</name>
    <dbReference type="NCBI Taxonomy" id="3408580"/>
    <lineage>
        <taxon>Bacteria</taxon>
        <taxon>Bacillati</taxon>
        <taxon>Bacillota</taxon>
        <taxon>Clostridia</taxon>
        <taxon>Peptostreptococcales</taxon>
        <taxon>Anaerovoracaceae</taxon>
        <taxon>Anoxybacterium</taxon>
    </lineage>
</organism>
<sequence length="108" mass="13068">MSNENKRYYRKQIELFLLLDKIKLWPSRTGILHGIRSIEKKGDFAEVTTHCGKTFQIYNSRNSRAARWLRNKWVSRPCKDCRIPEWKLEKYSTTFFTQHYGSDLRHKD</sequence>
<accession>A0ACD1A7J5</accession>
<keyword evidence="2" id="KW-1185">Reference proteome</keyword>
<reference evidence="1" key="1">
    <citation type="submission" date="2019-08" db="EMBL/GenBank/DDBJ databases">
        <title>Genome sequence of Clostridiales bacterium MT110.</title>
        <authorList>
            <person name="Cao J."/>
        </authorList>
    </citation>
    <scope>NUCLEOTIDE SEQUENCE</scope>
    <source>
        <strain evidence="1">MT110</strain>
    </source>
</reference>
<evidence type="ECO:0000313" key="2">
    <source>
        <dbReference type="Proteomes" id="UP000594014"/>
    </source>
</evidence>
<gene>
    <name evidence="1" type="ORF">FRZ06_02705</name>
</gene>